<gene>
    <name evidence="1" type="ORF">LCGC14_2753640</name>
</gene>
<comment type="caution">
    <text evidence="1">The sequence shown here is derived from an EMBL/GenBank/DDBJ whole genome shotgun (WGS) entry which is preliminary data.</text>
</comment>
<protein>
    <submittedName>
        <fullName evidence="1">Uncharacterized protein</fullName>
    </submittedName>
</protein>
<accession>A0A0F9BSR6</accession>
<sequence>MSWFKRIFNKPEFKGDCVPRALYQGSAWTYQKKLLVRFIVLNISKGVDHIQCQVFYDGEWKWSTQWKGYVSIGDQEHKGTVIKTLTFKQLLEERIE</sequence>
<evidence type="ECO:0000313" key="1">
    <source>
        <dbReference type="EMBL" id="KKK87396.1"/>
    </source>
</evidence>
<feature type="non-terminal residue" evidence="1">
    <location>
        <position position="96"/>
    </location>
</feature>
<organism evidence="1">
    <name type="scientific">marine sediment metagenome</name>
    <dbReference type="NCBI Taxonomy" id="412755"/>
    <lineage>
        <taxon>unclassified sequences</taxon>
        <taxon>metagenomes</taxon>
        <taxon>ecological metagenomes</taxon>
    </lineage>
</organism>
<proteinExistence type="predicted"/>
<name>A0A0F9BSR6_9ZZZZ</name>
<dbReference type="EMBL" id="LAZR01050420">
    <property type="protein sequence ID" value="KKK87396.1"/>
    <property type="molecule type" value="Genomic_DNA"/>
</dbReference>
<reference evidence="1" key="1">
    <citation type="journal article" date="2015" name="Nature">
        <title>Complex archaea that bridge the gap between prokaryotes and eukaryotes.</title>
        <authorList>
            <person name="Spang A."/>
            <person name="Saw J.H."/>
            <person name="Jorgensen S.L."/>
            <person name="Zaremba-Niedzwiedzka K."/>
            <person name="Martijn J."/>
            <person name="Lind A.E."/>
            <person name="van Eijk R."/>
            <person name="Schleper C."/>
            <person name="Guy L."/>
            <person name="Ettema T.J."/>
        </authorList>
    </citation>
    <scope>NUCLEOTIDE SEQUENCE</scope>
</reference>
<dbReference type="AlphaFoldDB" id="A0A0F9BSR6"/>